<feature type="domain" description="Carrier" evidence="2">
    <location>
        <begin position="102"/>
        <end position="191"/>
    </location>
</feature>
<evidence type="ECO:0000313" key="3">
    <source>
        <dbReference type="EMBL" id="PHJ16912.1"/>
    </source>
</evidence>
<reference evidence="3 4" key="1">
    <citation type="journal article" date="2017" name="Int. J. Parasitol.">
        <title>The genome of the protozoan parasite Cystoisospora suis and a reverse vaccinology approach to identify vaccine candidates.</title>
        <authorList>
            <person name="Palmieri N."/>
            <person name="Shrestha A."/>
            <person name="Ruttkowski B."/>
            <person name="Beck T."/>
            <person name="Vogl C."/>
            <person name="Tomley F."/>
            <person name="Blake D.P."/>
            <person name="Joachim A."/>
        </authorList>
    </citation>
    <scope>NUCLEOTIDE SEQUENCE [LARGE SCALE GENOMIC DNA]</scope>
    <source>
        <strain evidence="3 4">Wien I</strain>
    </source>
</reference>
<proteinExistence type="predicted"/>
<organism evidence="3 4">
    <name type="scientific">Cystoisospora suis</name>
    <dbReference type="NCBI Taxonomy" id="483139"/>
    <lineage>
        <taxon>Eukaryota</taxon>
        <taxon>Sar</taxon>
        <taxon>Alveolata</taxon>
        <taxon>Apicomplexa</taxon>
        <taxon>Conoidasida</taxon>
        <taxon>Coccidia</taxon>
        <taxon>Eucoccidiorida</taxon>
        <taxon>Eimeriorina</taxon>
        <taxon>Sarcocystidae</taxon>
        <taxon>Cystoisospora</taxon>
    </lineage>
</organism>
<accession>A0A2C6KKB6</accession>
<evidence type="ECO:0000259" key="2">
    <source>
        <dbReference type="Pfam" id="PF14573"/>
    </source>
</evidence>
<evidence type="ECO:0000313" key="4">
    <source>
        <dbReference type="Proteomes" id="UP000221165"/>
    </source>
</evidence>
<dbReference type="GeneID" id="94432601"/>
<name>A0A2C6KKB6_9APIC</name>
<keyword evidence="4" id="KW-1185">Reference proteome</keyword>
<feature type="region of interest" description="Disordered" evidence="1">
    <location>
        <begin position="78"/>
        <end position="104"/>
    </location>
</feature>
<dbReference type="InterPro" id="IPR036736">
    <property type="entry name" value="ACP-like_sf"/>
</dbReference>
<evidence type="ECO:0000256" key="1">
    <source>
        <dbReference type="SAM" id="MobiDB-lite"/>
    </source>
</evidence>
<dbReference type="Pfam" id="PF14573">
    <property type="entry name" value="PP-binding_2"/>
    <property type="match status" value="1"/>
</dbReference>
<dbReference type="Gene3D" id="1.10.1200.10">
    <property type="entry name" value="ACP-like"/>
    <property type="match status" value="1"/>
</dbReference>
<dbReference type="VEuPathDB" id="ToxoDB:CSUI_009274"/>
<dbReference type="RefSeq" id="XP_067918637.1">
    <property type="nucleotide sequence ID" value="XM_068069390.1"/>
</dbReference>
<comment type="caution">
    <text evidence="3">The sequence shown here is derived from an EMBL/GenBank/DDBJ whole genome shotgun (WGS) entry which is preliminary data.</text>
</comment>
<gene>
    <name evidence="3" type="ORF">CSUI_009274</name>
</gene>
<dbReference type="AlphaFoldDB" id="A0A2C6KKB6"/>
<protein>
    <submittedName>
        <fullName evidence="3">Acyl carrier protein</fullName>
    </submittedName>
</protein>
<feature type="compositionally biased region" description="Basic and acidic residues" evidence="1">
    <location>
        <begin position="84"/>
        <end position="94"/>
    </location>
</feature>
<dbReference type="Proteomes" id="UP000221165">
    <property type="component" value="Unassembled WGS sequence"/>
</dbReference>
<dbReference type="SUPFAM" id="SSF47336">
    <property type="entry name" value="ACP-like"/>
    <property type="match status" value="1"/>
</dbReference>
<dbReference type="InterPro" id="IPR009081">
    <property type="entry name" value="PP-bd_ACP"/>
</dbReference>
<dbReference type="EMBL" id="MIGC01005482">
    <property type="protein sequence ID" value="PHJ16912.1"/>
    <property type="molecule type" value="Genomic_DNA"/>
</dbReference>
<sequence>MSGFAAGIIMQSRTSQLLFLRGRSTTLPFLGKQSGLQLQSWMFHSEKRVLVLRHERVVMSRVQPAAWQLGPYPHRRCIGSSAGRRQDTTLKDSEDATSARQSSVDDTNFEAVLQHILGMAKRYIKEGATIRADQKLEEMHTRDERSWDCLDSVEFVLDVEEIFGISIPDERADELQTFEIAAFVAGQLREKGEQFPRREDSPVAAR</sequence>
<dbReference type="OrthoDB" id="448946at2759"/>